<dbReference type="AlphaFoldDB" id="A0A4Y8ULN6"/>
<dbReference type="Pfam" id="PF01883">
    <property type="entry name" value="FeS_assembly_P"/>
    <property type="match status" value="1"/>
</dbReference>
<proteinExistence type="predicted"/>
<dbReference type="Gene3D" id="3.30.300.130">
    <property type="entry name" value="Fe-S cluster assembly (FSCA)"/>
    <property type="match status" value="1"/>
</dbReference>
<organism evidence="3 4">
    <name type="scientific">Gammaproteobacteria bacterium LSUCC0057</name>
    <dbReference type="NCBI Taxonomy" id="2559237"/>
    <lineage>
        <taxon>Bacteria</taxon>
        <taxon>Pseudomonadati</taxon>
        <taxon>Pseudomonadota</taxon>
        <taxon>Gammaproteobacteria</taxon>
        <taxon>Cellvibrionales</taxon>
        <taxon>Porticoccaceae</taxon>
        <taxon>SAR92 clade</taxon>
    </lineage>
</organism>
<dbReference type="SUPFAM" id="SSF117916">
    <property type="entry name" value="Fe-S cluster assembly (FSCA) domain-like"/>
    <property type="match status" value="1"/>
</dbReference>
<dbReference type="NCBIfam" id="TIGR02159">
    <property type="entry name" value="PA_CoA_Oxy4"/>
    <property type="match status" value="1"/>
</dbReference>
<feature type="domain" description="MIP18 family-like" evidence="1">
    <location>
        <begin position="26"/>
        <end position="93"/>
    </location>
</feature>
<dbReference type="InterPro" id="IPR056572">
    <property type="entry name" value="Zn_ribbon_PaaD"/>
</dbReference>
<name>A0A4Y8ULN6_9GAMM</name>
<evidence type="ECO:0000313" key="3">
    <source>
        <dbReference type="EMBL" id="TFH68717.1"/>
    </source>
</evidence>
<gene>
    <name evidence="3" type="primary">paaJ</name>
    <name evidence="3" type="ORF">E3W66_01815</name>
</gene>
<evidence type="ECO:0000259" key="2">
    <source>
        <dbReference type="Pfam" id="PF23451"/>
    </source>
</evidence>
<feature type="domain" description="PaaD zinc beta ribbon" evidence="2">
    <location>
        <begin position="126"/>
        <end position="170"/>
    </location>
</feature>
<sequence length="172" mass="19000">MNTIPLVSEAQRERQLRRSDSALPELWTLLDSVTDPEIPVVSLWDLGVLQDIKKDGERLLVEITPTYSGCPAMVEMASEIEKTLTAAGYTNVEVVSLLTPTWTTDFMSTQGREKLREYGIAPPAPKAQGKKIACPQCGSTDSELISEFGSTACKALYRCGDCLEPFDYFKCI</sequence>
<reference evidence="3 4" key="1">
    <citation type="submission" date="2019-03" db="EMBL/GenBank/DDBJ databases">
        <title>Draft genome of Gammaproteobacteria bacterium LSUCC0057, a member of the SAR92 clade.</title>
        <authorList>
            <person name="Lanclos V.C."/>
            <person name="Doiron C."/>
            <person name="Henson M.W."/>
            <person name="Thrash J.C."/>
        </authorList>
    </citation>
    <scope>NUCLEOTIDE SEQUENCE [LARGE SCALE GENOMIC DNA]</scope>
    <source>
        <strain evidence="3 4">LSUCC0057</strain>
    </source>
</reference>
<accession>A0A4Y8ULN6</accession>
<dbReference type="OrthoDB" id="3684942at2"/>
<comment type="caution">
    <text evidence="3">The sequence shown here is derived from an EMBL/GenBank/DDBJ whole genome shotgun (WGS) entry which is preliminary data.</text>
</comment>
<dbReference type="InterPro" id="IPR002744">
    <property type="entry name" value="MIP18-like"/>
</dbReference>
<evidence type="ECO:0000313" key="4">
    <source>
        <dbReference type="Proteomes" id="UP000298133"/>
    </source>
</evidence>
<dbReference type="InterPro" id="IPR011883">
    <property type="entry name" value="PaaD-like"/>
</dbReference>
<keyword evidence="4" id="KW-1185">Reference proteome</keyword>
<dbReference type="Proteomes" id="UP000298133">
    <property type="component" value="Unassembled WGS sequence"/>
</dbReference>
<protein>
    <submittedName>
        <fullName evidence="3">Phenylacetate-CoA oxygenase subunit PaaJ</fullName>
    </submittedName>
</protein>
<dbReference type="InterPro" id="IPR052339">
    <property type="entry name" value="Fe-S_Maturation_MIP18"/>
</dbReference>
<dbReference type="PANTHER" id="PTHR42831">
    <property type="entry name" value="FE-S PROTEIN MATURATION AUXILIARY FACTOR YITW"/>
    <property type="match status" value="1"/>
</dbReference>
<dbReference type="Pfam" id="PF23451">
    <property type="entry name" value="Zn_ribbon_PaaD"/>
    <property type="match status" value="1"/>
</dbReference>
<dbReference type="EMBL" id="SPIA01000001">
    <property type="protein sequence ID" value="TFH68717.1"/>
    <property type="molecule type" value="Genomic_DNA"/>
</dbReference>
<evidence type="ECO:0000259" key="1">
    <source>
        <dbReference type="Pfam" id="PF01883"/>
    </source>
</evidence>
<dbReference type="PANTHER" id="PTHR42831:SF3">
    <property type="entry name" value="1,2-PHENYLACETYL-COA EPOXIDASE, SUBUNIT D-RELATED"/>
    <property type="match status" value="1"/>
</dbReference>
<dbReference type="InterPro" id="IPR034904">
    <property type="entry name" value="FSCA_dom_sf"/>
</dbReference>